<organism evidence="1 2">
    <name type="scientific">Potamilus streckersoni</name>
    <dbReference type="NCBI Taxonomy" id="2493646"/>
    <lineage>
        <taxon>Eukaryota</taxon>
        <taxon>Metazoa</taxon>
        <taxon>Spiralia</taxon>
        <taxon>Lophotrochozoa</taxon>
        <taxon>Mollusca</taxon>
        <taxon>Bivalvia</taxon>
        <taxon>Autobranchia</taxon>
        <taxon>Heteroconchia</taxon>
        <taxon>Palaeoheterodonta</taxon>
        <taxon>Unionida</taxon>
        <taxon>Unionoidea</taxon>
        <taxon>Unionidae</taxon>
        <taxon>Ambleminae</taxon>
        <taxon>Lampsilini</taxon>
        <taxon>Potamilus</taxon>
    </lineage>
</organism>
<evidence type="ECO:0000313" key="2">
    <source>
        <dbReference type="Proteomes" id="UP001195483"/>
    </source>
</evidence>
<sequence length="94" mass="10748">MDLRYTSVNNINIDIVPLQIVIIEDGEDSSWNSYAVDTSTGRTYMIDVQKSLDAFQAWVQKHLHDLKEYDHVMAFTSTKECGLYGRVGLEYAVN</sequence>
<dbReference type="Proteomes" id="UP001195483">
    <property type="component" value="Unassembled WGS sequence"/>
</dbReference>
<protein>
    <submittedName>
        <fullName evidence="1">Uncharacterized protein</fullName>
    </submittedName>
</protein>
<dbReference type="SUPFAM" id="SSF55486">
    <property type="entry name" value="Metalloproteases ('zincins'), catalytic domain"/>
    <property type="match status" value="1"/>
</dbReference>
<keyword evidence="2" id="KW-1185">Reference proteome</keyword>
<gene>
    <name evidence="1" type="ORF">CHS0354_008537</name>
</gene>
<accession>A0AAE0S7Y3</accession>
<reference evidence="1" key="2">
    <citation type="journal article" date="2021" name="Genome Biol. Evol.">
        <title>Developing a high-quality reference genome for a parasitic bivalve with doubly uniparental inheritance (Bivalvia: Unionida).</title>
        <authorList>
            <person name="Smith C.H."/>
        </authorList>
    </citation>
    <scope>NUCLEOTIDE SEQUENCE</scope>
    <source>
        <strain evidence="1">CHS0354</strain>
        <tissue evidence="1">Mantle</tissue>
    </source>
</reference>
<dbReference type="InterPro" id="IPR024079">
    <property type="entry name" value="MetalloPept_cat_dom_sf"/>
</dbReference>
<reference evidence="1" key="1">
    <citation type="journal article" date="2021" name="Genome Biol. Evol.">
        <title>A High-Quality Reference Genome for a Parasitic Bivalve with Doubly Uniparental Inheritance (Bivalvia: Unionida).</title>
        <authorList>
            <person name="Smith C.H."/>
        </authorList>
    </citation>
    <scope>NUCLEOTIDE SEQUENCE</scope>
    <source>
        <strain evidence="1">CHS0354</strain>
    </source>
</reference>
<proteinExistence type="predicted"/>
<name>A0AAE0S7Y3_9BIVA</name>
<reference evidence="1" key="3">
    <citation type="submission" date="2023-05" db="EMBL/GenBank/DDBJ databases">
        <authorList>
            <person name="Smith C.H."/>
        </authorList>
    </citation>
    <scope>NUCLEOTIDE SEQUENCE</scope>
    <source>
        <strain evidence="1">CHS0354</strain>
        <tissue evidence="1">Mantle</tissue>
    </source>
</reference>
<dbReference type="Gene3D" id="3.40.390.10">
    <property type="entry name" value="Collagenase (Catalytic Domain)"/>
    <property type="match status" value="1"/>
</dbReference>
<dbReference type="AlphaFoldDB" id="A0AAE0S7Y3"/>
<comment type="caution">
    <text evidence="1">The sequence shown here is derived from an EMBL/GenBank/DDBJ whole genome shotgun (WGS) entry which is preliminary data.</text>
</comment>
<dbReference type="EMBL" id="JAEAOA010000559">
    <property type="protein sequence ID" value="KAK3586938.1"/>
    <property type="molecule type" value="Genomic_DNA"/>
</dbReference>
<evidence type="ECO:0000313" key="1">
    <source>
        <dbReference type="EMBL" id="KAK3586938.1"/>
    </source>
</evidence>
<dbReference type="GO" id="GO:0008237">
    <property type="term" value="F:metallopeptidase activity"/>
    <property type="evidence" value="ECO:0007669"/>
    <property type="project" value="InterPro"/>
</dbReference>